<dbReference type="AlphaFoldDB" id="A0A9W9G589"/>
<evidence type="ECO:0000313" key="1">
    <source>
        <dbReference type="EMBL" id="KAJ5111532.1"/>
    </source>
</evidence>
<reference evidence="1" key="1">
    <citation type="submission" date="2022-11" db="EMBL/GenBank/DDBJ databases">
        <authorList>
            <person name="Petersen C."/>
        </authorList>
    </citation>
    <scope>NUCLEOTIDE SEQUENCE</scope>
    <source>
        <strain evidence="1">IBT 30761</strain>
    </source>
</reference>
<organism evidence="1 2">
    <name type="scientific">Penicillium argentinense</name>
    <dbReference type="NCBI Taxonomy" id="1131581"/>
    <lineage>
        <taxon>Eukaryota</taxon>
        <taxon>Fungi</taxon>
        <taxon>Dikarya</taxon>
        <taxon>Ascomycota</taxon>
        <taxon>Pezizomycotina</taxon>
        <taxon>Eurotiomycetes</taxon>
        <taxon>Eurotiomycetidae</taxon>
        <taxon>Eurotiales</taxon>
        <taxon>Aspergillaceae</taxon>
        <taxon>Penicillium</taxon>
    </lineage>
</organism>
<dbReference type="EMBL" id="JAPQKI010000002">
    <property type="protein sequence ID" value="KAJ5111532.1"/>
    <property type="molecule type" value="Genomic_DNA"/>
</dbReference>
<accession>A0A9W9G589</accession>
<dbReference type="RefSeq" id="XP_056479602.1">
    <property type="nucleotide sequence ID" value="XM_056614561.1"/>
</dbReference>
<evidence type="ECO:0000313" key="2">
    <source>
        <dbReference type="Proteomes" id="UP001149074"/>
    </source>
</evidence>
<protein>
    <submittedName>
        <fullName evidence="1">Uncharacterized protein</fullName>
    </submittedName>
</protein>
<sequence length="256" mass="29207">MPTPTIDPKLTVAVLEEFSKWEQRVIDFATTRDALVKRYQTLRDKSSILAITAEVQLVSTGSEDREDVSVAIDNLFLDTLDFLFQVEKQGIDETKSGHCFRSKINLIRFNIRNIVESDSVVEAEYPGVLSILSVHLGRLTLDAHTKWDIAAKALDEMADNVYAEWMCALCTKDERHCRGAGNTTIHSCYNSVNWYEPECDCPQCSERARRCLFRKIDWVQDEDNLPNQLGGLYEAETLDPLEEWTSEKNDVVGETY</sequence>
<dbReference type="Proteomes" id="UP001149074">
    <property type="component" value="Unassembled WGS sequence"/>
</dbReference>
<dbReference type="OrthoDB" id="4292503at2759"/>
<gene>
    <name evidence="1" type="ORF">N7532_002067</name>
</gene>
<dbReference type="GeneID" id="81353540"/>
<reference evidence="1" key="2">
    <citation type="journal article" date="2023" name="IMA Fungus">
        <title>Comparative genomic study of the Penicillium genus elucidates a diverse pangenome and 15 lateral gene transfer events.</title>
        <authorList>
            <person name="Petersen C."/>
            <person name="Sorensen T."/>
            <person name="Nielsen M.R."/>
            <person name="Sondergaard T.E."/>
            <person name="Sorensen J.L."/>
            <person name="Fitzpatrick D.A."/>
            <person name="Frisvad J.C."/>
            <person name="Nielsen K.L."/>
        </authorList>
    </citation>
    <scope>NUCLEOTIDE SEQUENCE</scope>
    <source>
        <strain evidence="1">IBT 30761</strain>
    </source>
</reference>
<name>A0A9W9G589_9EURO</name>
<comment type="caution">
    <text evidence="1">The sequence shown here is derived from an EMBL/GenBank/DDBJ whole genome shotgun (WGS) entry which is preliminary data.</text>
</comment>
<proteinExistence type="predicted"/>
<keyword evidence="2" id="KW-1185">Reference proteome</keyword>